<feature type="domain" description="PPE family C-terminal" evidence="4">
    <location>
        <begin position="319"/>
        <end position="400"/>
    </location>
</feature>
<dbReference type="PANTHER" id="PTHR46766">
    <property type="entry name" value="GLUTAMINE-RICH PROTEIN 2"/>
    <property type="match status" value="1"/>
</dbReference>
<dbReference type="EMBL" id="LZMF01000018">
    <property type="protein sequence ID" value="OBK90721.1"/>
    <property type="molecule type" value="Genomic_DNA"/>
</dbReference>
<dbReference type="RefSeq" id="WP_065023202.1">
    <property type="nucleotide sequence ID" value="NZ_LZMF01000018.1"/>
</dbReference>
<comment type="caution">
    <text evidence="5">The sequence shown here is derived from an EMBL/GenBank/DDBJ whole genome shotgun (WGS) entry which is preliminary data.</text>
</comment>
<evidence type="ECO:0000259" key="4">
    <source>
        <dbReference type="Pfam" id="PF12484"/>
    </source>
</evidence>
<evidence type="ECO:0000313" key="6">
    <source>
        <dbReference type="Proteomes" id="UP000093759"/>
    </source>
</evidence>
<evidence type="ECO:0000256" key="2">
    <source>
        <dbReference type="SAM" id="MobiDB-lite"/>
    </source>
</evidence>
<evidence type="ECO:0000313" key="5">
    <source>
        <dbReference type="EMBL" id="OBK90721.1"/>
    </source>
</evidence>
<organism evidence="5 6">
    <name type="scientific">Mycolicibacter sinensis (strain JDM601)</name>
    <name type="common">Mycobacterium sinense</name>
    <dbReference type="NCBI Taxonomy" id="875328"/>
    <lineage>
        <taxon>Bacteria</taxon>
        <taxon>Bacillati</taxon>
        <taxon>Actinomycetota</taxon>
        <taxon>Actinomycetes</taxon>
        <taxon>Mycobacteriales</taxon>
        <taxon>Mycobacteriaceae</taxon>
        <taxon>Mycolicibacter</taxon>
    </lineage>
</organism>
<gene>
    <name evidence="5" type="ORF">A5648_16825</name>
</gene>
<accession>A0A1A3U743</accession>
<dbReference type="InterPro" id="IPR000030">
    <property type="entry name" value="PPE_dom"/>
</dbReference>
<proteinExistence type="inferred from homology"/>
<dbReference type="Pfam" id="PF12484">
    <property type="entry name" value="PPE-SVP"/>
    <property type="match status" value="1"/>
</dbReference>
<comment type="similarity">
    <text evidence="1">Belongs to the mycobacterial PPE family.</text>
</comment>
<feature type="domain" description="PPE" evidence="3">
    <location>
        <begin position="3"/>
        <end position="159"/>
    </location>
</feature>
<dbReference type="Gene3D" id="1.20.1260.20">
    <property type="entry name" value="PPE superfamily"/>
    <property type="match status" value="1"/>
</dbReference>
<dbReference type="InterPro" id="IPR038332">
    <property type="entry name" value="PPE_sf"/>
</dbReference>
<reference evidence="6" key="1">
    <citation type="submission" date="2016-06" db="EMBL/GenBank/DDBJ databases">
        <authorList>
            <person name="Sutton G."/>
            <person name="Brinkac L."/>
            <person name="Sanka R."/>
            <person name="Adams M."/>
            <person name="Lau E."/>
            <person name="Garcia-Basteiro A."/>
            <person name="Lopez-Varela E."/>
            <person name="Palencia S."/>
        </authorList>
    </citation>
    <scope>NUCLEOTIDE SEQUENCE [LARGE SCALE GENOMIC DNA]</scope>
    <source>
        <strain evidence="6">1274684.2</strain>
    </source>
</reference>
<dbReference type="GO" id="GO:0052572">
    <property type="term" value="P:response to host immune response"/>
    <property type="evidence" value="ECO:0007669"/>
    <property type="project" value="TreeGrafter"/>
</dbReference>
<evidence type="ECO:0000256" key="1">
    <source>
        <dbReference type="ARBA" id="ARBA00010652"/>
    </source>
</evidence>
<feature type="compositionally biased region" description="Polar residues" evidence="2">
    <location>
        <begin position="163"/>
        <end position="188"/>
    </location>
</feature>
<dbReference type="SUPFAM" id="SSF140459">
    <property type="entry name" value="PE/PPE dimer-like"/>
    <property type="match status" value="1"/>
</dbReference>
<feature type="region of interest" description="Disordered" evidence="2">
    <location>
        <begin position="163"/>
        <end position="200"/>
    </location>
</feature>
<protein>
    <recommendedName>
        <fullName evidence="7">PPE family protein</fullName>
    </recommendedName>
</protein>
<dbReference type="AlphaFoldDB" id="A0A1A3U743"/>
<dbReference type="Proteomes" id="UP000093759">
    <property type="component" value="Unassembled WGS sequence"/>
</dbReference>
<dbReference type="Pfam" id="PF00823">
    <property type="entry name" value="PPE"/>
    <property type="match status" value="1"/>
</dbReference>
<evidence type="ECO:0000259" key="3">
    <source>
        <dbReference type="Pfam" id="PF00823"/>
    </source>
</evidence>
<sequence length="405" mass="39931">MSFSVFPPEINSGLIYTGPGSAPLLEAAAAWTNLAAELSTSATATHSVVTNLASTWTGMGSAAATSSVAPYVAWLQQASANATQNAALATQAAALFEAARAGSVPPPVIAANRAMLLALISTNFFGQNTPAIAATEAQYEAMWAQDGAAMDTYNGSAQANNNLMQVQSSPPNSAQATQAGSAADTSTGAPVPGTPDGGAVNPGYNLSTVGGIMETLGIDPSALGITDATLLATPINSLTSPMTMGTSFGMMAMRMLMMLPQLARMGAMGGTMGSLAGQTAGAGGAGTLMTQIGDFVNDKLQGAVGVLAGHFSSATNAISAKLGQAASMGALKVPQAWSMAADGMVRAAPVLPSTTVSAPIQTMSASSGLPGGPFGNALMGAMAGRGLGAVAAKAPKVMPRSPAGG</sequence>
<name>A0A1A3U743_MYCSD</name>
<dbReference type="InterPro" id="IPR022171">
    <property type="entry name" value="PPE_C"/>
</dbReference>
<dbReference type="PANTHER" id="PTHR46766:SF1">
    <property type="entry name" value="GLUTAMINE-RICH PROTEIN 2"/>
    <property type="match status" value="1"/>
</dbReference>
<evidence type="ECO:0008006" key="7">
    <source>
        <dbReference type="Google" id="ProtNLM"/>
    </source>
</evidence>